<dbReference type="Pfam" id="PF11218">
    <property type="entry name" value="DUF3011"/>
    <property type="match status" value="1"/>
</dbReference>
<accession>A0A2W5KRL9</accession>
<proteinExistence type="predicted"/>
<evidence type="ECO:0000256" key="1">
    <source>
        <dbReference type="SAM" id="SignalP"/>
    </source>
</evidence>
<evidence type="ECO:0000313" key="2">
    <source>
        <dbReference type="EMBL" id="PZQ18514.1"/>
    </source>
</evidence>
<protein>
    <recommendedName>
        <fullName evidence="4">DUF3011 domain-containing protein</fullName>
    </recommendedName>
</protein>
<dbReference type="InterPro" id="IPR021381">
    <property type="entry name" value="DUF3011"/>
</dbReference>
<keyword evidence="1" id="KW-0732">Signal</keyword>
<reference evidence="2 3" key="1">
    <citation type="submission" date="2017-08" db="EMBL/GenBank/DDBJ databases">
        <title>Infants hospitalized years apart are colonized by the same room-sourced microbial strains.</title>
        <authorList>
            <person name="Brooks B."/>
            <person name="Olm M.R."/>
            <person name="Firek B.A."/>
            <person name="Baker R."/>
            <person name="Thomas B.C."/>
            <person name="Morowitz M.J."/>
            <person name="Banfield J.F."/>
        </authorList>
    </citation>
    <scope>NUCLEOTIDE SEQUENCE [LARGE SCALE GENOMIC DNA]</scope>
    <source>
        <strain evidence="2">S2_005_003_R2_42</strain>
    </source>
</reference>
<name>A0A2W5KRL9_9GAMM</name>
<sequence>MFKTIIFGLVGAVALLITSAPAEAQRGPGYGPDRIRCESRNHRYESCPVQWRDAQLVRQTSDTPCRKGSNWGVDRRGIWVDRGCAGEFVEAGRGHGGGHGGPGGWNPGSDWDRDIRFTCQSRDRRYNFCSVDTGRGSEVRIERQTSETACIEGRTWGWNRAGVWVDRGCSAVFVVQRRWR</sequence>
<feature type="signal peptide" evidence="1">
    <location>
        <begin position="1"/>
        <end position="24"/>
    </location>
</feature>
<organism evidence="2 3">
    <name type="scientific">Rhodanobacter denitrificans</name>
    <dbReference type="NCBI Taxonomy" id="666685"/>
    <lineage>
        <taxon>Bacteria</taxon>
        <taxon>Pseudomonadati</taxon>
        <taxon>Pseudomonadota</taxon>
        <taxon>Gammaproteobacteria</taxon>
        <taxon>Lysobacterales</taxon>
        <taxon>Rhodanobacteraceae</taxon>
        <taxon>Rhodanobacter</taxon>
    </lineage>
</organism>
<evidence type="ECO:0008006" key="4">
    <source>
        <dbReference type="Google" id="ProtNLM"/>
    </source>
</evidence>
<gene>
    <name evidence="2" type="ORF">DI564_04235</name>
</gene>
<feature type="chain" id="PRO_5016113951" description="DUF3011 domain-containing protein" evidence="1">
    <location>
        <begin position="25"/>
        <end position="180"/>
    </location>
</feature>
<evidence type="ECO:0000313" key="3">
    <source>
        <dbReference type="Proteomes" id="UP000249046"/>
    </source>
</evidence>
<dbReference type="EMBL" id="QFPO01000003">
    <property type="protein sequence ID" value="PZQ18514.1"/>
    <property type="molecule type" value="Genomic_DNA"/>
</dbReference>
<comment type="caution">
    <text evidence="2">The sequence shown here is derived from an EMBL/GenBank/DDBJ whole genome shotgun (WGS) entry which is preliminary data.</text>
</comment>
<dbReference type="Proteomes" id="UP000249046">
    <property type="component" value="Unassembled WGS sequence"/>
</dbReference>
<dbReference type="AlphaFoldDB" id="A0A2W5KRL9"/>